<dbReference type="EMBL" id="JAGMWT010000002">
    <property type="protein sequence ID" value="KAH7136106.1"/>
    <property type="molecule type" value="Genomic_DNA"/>
</dbReference>
<accession>A0A9P9EGE8</accession>
<dbReference type="SUPFAM" id="SSF144083">
    <property type="entry name" value="Magnesium transport protein CorA, transmembrane region"/>
    <property type="match status" value="1"/>
</dbReference>
<organism evidence="7 8">
    <name type="scientific">Dendryphion nanum</name>
    <dbReference type="NCBI Taxonomy" id="256645"/>
    <lineage>
        <taxon>Eukaryota</taxon>
        <taxon>Fungi</taxon>
        <taxon>Dikarya</taxon>
        <taxon>Ascomycota</taxon>
        <taxon>Pezizomycotina</taxon>
        <taxon>Dothideomycetes</taxon>
        <taxon>Pleosporomycetidae</taxon>
        <taxon>Pleosporales</taxon>
        <taxon>Torulaceae</taxon>
        <taxon>Dendryphion</taxon>
    </lineage>
</organism>
<dbReference type="AlphaFoldDB" id="A0A9P9EGE8"/>
<dbReference type="Gene3D" id="1.20.58.340">
    <property type="entry name" value="Magnesium transport protein CorA, transmembrane region"/>
    <property type="match status" value="1"/>
</dbReference>
<proteinExistence type="predicted"/>
<feature type="coiled-coil region" evidence="5">
    <location>
        <begin position="260"/>
        <end position="297"/>
    </location>
</feature>
<evidence type="ECO:0000256" key="4">
    <source>
        <dbReference type="ARBA" id="ARBA00023136"/>
    </source>
</evidence>
<dbReference type="GO" id="GO:0046873">
    <property type="term" value="F:metal ion transmembrane transporter activity"/>
    <property type="evidence" value="ECO:0007669"/>
    <property type="project" value="InterPro"/>
</dbReference>
<dbReference type="InterPro" id="IPR002523">
    <property type="entry name" value="MgTranspt_CorA/ZnTranspt_ZntB"/>
</dbReference>
<evidence type="ECO:0000313" key="7">
    <source>
        <dbReference type="EMBL" id="KAH7136106.1"/>
    </source>
</evidence>
<evidence type="ECO:0000256" key="5">
    <source>
        <dbReference type="SAM" id="Coils"/>
    </source>
</evidence>
<evidence type="ECO:0000256" key="6">
    <source>
        <dbReference type="SAM" id="Phobius"/>
    </source>
</evidence>
<gene>
    <name evidence="7" type="ORF">B0J11DRAFT_178657</name>
</gene>
<name>A0A9P9EGE8_9PLEO</name>
<dbReference type="OrthoDB" id="3231000at2759"/>
<keyword evidence="4 6" id="KW-0472">Membrane</keyword>
<evidence type="ECO:0000256" key="2">
    <source>
        <dbReference type="ARBA" id="ARBA00022692"/>
    </source>
</evidence>
<feature type="transmembrane region" description="Helical" evidence="6">
    <location>
        <begin position="392"/>
        <end position="412"/>
    </location>
</feature>
<evidence type="ECO:0000313" key="8">
    <source>
        <dbReference type="Proteomes" id="UP000700596"/>
    </source>
</evidence>
<keyword evidence="5" id="KW-0175">Coiled coil</keyword>
<protein>
    <submittedName>
        <fullName evidence="7">Uncharacterized protein</fullName>
    </submittedName>
</protein>
<dbReference type="Proteomes" id="UP000700596">
    <property type="component" value="Unassembled WGS sequence"/>
</dbReference>
<keyword evidence="2 6" id="KW-0812">Transmembrane</keyword>
<feature type="transmembrane region" description="Helical" evidence="6">
    <location>
        <begin position="361"/>
        <end position="380"/>
    </location>
</feature>
<keyword evidence="3 6" id="KW-1133">Transmembrane helix</keyword>
<comment type="subcellular location">
    <subcellularLocation>
        <location evidence="1">Membrane</location>
        <topology evidence="1">Multi-pass membrane protein</topology>
    </subcellularLocation>
</comment>
<evidence type="ECO:0000256" key="1">
    <source>
        <dbReference type="ARBA" id="ARBA00004141"/>
    </source>
</evidence>
<dbReference type="InterPro" id="IPR045863">
    <property type="entry name" value="CorA_TM1_TM2"/>
</dbReference>
<comment type="caution">
    <text evidence="7">The sequence shown here is derived from an EMBL/GenBank/DDBJ whole genome shotgun (WGS) entry which is preliminary data.</text>
</comment>
<keyword evidence="8" id="KW-1185">Reference proteome</keyword>
<evidence type="ECO:0000256" key="3">
    <source>
        <dbReference type="ARBA" id="ARBA00022989"/>
    </source>
</evidence>
<dbReference type="GO" id="GO:0016020">
    <property type="term" value="C:membrane"/>
    <property type="evidence" value="ECO:0007669"/>
    <property type="project" value="UniProtKB-SubCell"/>
</dbReference>
<reference evidence="7" key="1">
    <citation type="journal article" date="2021" name="Nat. Commun.">
        <title>Genetic determinants of endophytism in the Arabidopsis root mycobiome.</title>
        <authorList>
            <person name="Mesny F."/>
            <person name="Miyauchi S."/>
            <person name="Thiergart T."/>
            <person name="Pickel B."/>
            <person name="Atanasova L."/>
            <person name="Karlsson M."/>
            <person name="Huettel B."/>
            <person name="Barry K.W."/>
            <person name="Haridas S."/>
            <person name="Chen C."/>
            <person name="Bauer D."/>
            <person name="Andreopoulos W."/>
            <person name="Pangilinan J."/>
            <person name="LaButti K."/>
            <person name="Riley R."/>
            <person name="Lipzen A."/>
            <person name="Clum A."/>
            <person name="Drula E."/>
            <person name="Henrissat B."/>
            <person name="Kohler A."/>
            <person name="Grigoriev I.V."/>
            <person name="Martin F.M."/>
            <person name="Hacquard S."/>
        </authorList>
    </citation>
    <scope>NUCLEOTIDE SEQUENCE</scope>
    <source>
        <strain evidence="7">MPI-CAGE-CH-0243</strain>
    </source>
</reference>
<dbReference type="Pfam" id="PF01544">
    <property type="entry name" value="CorA"/>
    <property type="match status" value="1"/>
</dbReference>
<sequence>MSSSTTWTSFSDGFVAPLLYKDAADTGYIDFLKSQHGRHSSQLELFNMDQSKLKEIKRWSWESIPIQDSGVNKTFREIETELETDDPFPRLLVYSYLRMLGDRFYGGADLRFFDFLARRLSLELDLFLPHLDPDEIQAPDFHRVVRGHRFPSQRTVMHLWGDYHITAQLCVASSTPKKSIMIVIFEDGLQNFGIKQVRLCSFLRIAPWLSEGFNPVIGIRYGEILKPGLMSLPTTALKASSENPFILLKPLIWASAAGWLATLEELRETSQDKIETIKRLENDCRSLRDMRDTIQAIFGGSFILGSTTSGDEGIQKDFNRVVEEYEAFYYAMREELSYEASLASLEESRIGIQQTHSVKRLTQLAFIFIPLSFLTSAFGMNIDVLSGNGAKWWTVLIGALIVYFVLAVPFVIMRVKDSKKSKEPKYAG</sequence>